<sequence>MAETELPEPDCVEGAPHPRDTAALFGQHSAEADFLRAFNTGRLHHAWMLTGAKGIGKATLAWRIARFLLTTPEAGPAGLFGAPEKPQSLGTDPESPVARRMRALAEPRLALLRRTANDKGNALSQFITIDDTRRLKNFFSLSAADGGKRVAIVDSVDEMNPNAANGLLKLLEEPPPRAVFLLISHQPARLLPTIRSRCRELRLAPLGAGDLSDALTQAGGAIEPEDRDALAELAGGSAGEAFRLTNLDGLKTYAGLVRLFSTLPRLDRDRALALAEQAAARGAAEKFDLILTQIDLFLSRLARAAARRQTPPEAAPGEAELFAKLAPHAGAALPWAGLAQTLTARARRGKAVNLDPAALLMDILLQIDATAGQLANG</sequence>
<name>A0ABS8CMG7_9RHOB</name>
<dbReference type="InterPro" id="IPR027417">
    <property type="entry name" value="P-loop_NTPase"/>
</dbReference>
<dbReference type="PANTHER" id="PTHR11669">
    <property type="entry name" value="REPLICATION FACTOR C / DNA POLYMERASE III GAMMA-TAU SUBUNIT"/>
    <property type="match status" value="1"/>
</dbReference>
<comment type="caution">
    <text evidence="1">The sequence shown here is derived from an EMBL/GenBank/DDBJ whole genome shotgun (WGS) entry which is preliminary data.</text>
</comment>
<gene>
    <name evidence="1" type="ORF">H0485_11375</name>
</gene>
<dbReference type="EMBL" id="JACDXX010000009">
    <property type="protein sequence ID" value="MCB5410597.1"/>
    <property type="molecule type" value="Genomic_DNA"/>
</dbReference>
<dbReference type="Proteomes" id="UP001198571">
    <property type="component" value="Unassembled WGS sequence"/>
</dbReference>
<protein>
    <submittedName>
        <fullName evidence="1">DNA polymerase III subunit delta</fullName>
        <ecNumber evidence="1">2.7.7.7</ecNumber>
    </submittedName>
</protein>
<keyword evidence="1" id="KW-0808">Transferase</keyword>
<keyword evidence="2" id="KW-1185">Reference proteome</keyword>
<dbReference type="Gene3D" id="3.40.50.300">
    <property type="entry name" value="P-loop containing nucleotide triphosphate hydrolases"/>
    <property type="match status" value="1"/>
</dbReference>
<reference evidence="1 2" key="1">
    <citation type="submission" date="2020-07" db="EMBL/GenBank/DDBJ databases">
        <title>Pseudogemmobacter sp. nov., isolated from poultry manure in Taiwan.</title>
        <authorList>
            <person name="Lin S.-Y."/>
            <person name="Tang Y.-S."/>
            <person name="Young C.-C."/>
        </authorList>
    </citation>
    <scope>NUCLEOTIDE SEQUENCE [LARGE SCALE GENOMIC DNA]</scope>
    <source>
        <strain evidence="1 2">CC-YST710</strain>
    </source>
</reference>
<dbReference type="RefSeq" id="WP_226935634.1">
    <property type="nucleotide sequence ID" value="NZ_JACDXX010000009.1"/>
</dbReference>
<proteinExistence type="predicted"/>
<evidence type="ECO:0000313" key="2">
    <source>
        <dbReference type="Proteomes" id="UP001198571"/>
    </source>
</evidence>
<dbReference type="EC" id="2.7.7.7" evidence="1"/>
<accession>A0ABS8CMG7</accession>
<evidence type="ECO:0000313" key="1">
    <source>
        <dbReference type="EMBL" id="MCB5410597.1"/>
    </source>
</evidence>
<dbReference type="InterPro" id="IPR050238">
    <property type="entry name" value="DNA_Rep/Repair_Clamp_Loader"/>
</dbReference>
<dbReference type="SUPFAM" id="SSF52540">
    <property type="entry name" value="P-loop containing nucleoside triphosphate hydrolases"/>
    <property type="match status" value="1"/>
</dbReference>
<dbReference type="NCBIfam" id="NF005677">
    <property type="entry name" value="PRK07471.1"/>
    <property type="match status" value="1"/>
</dbReference>
<keyword evidence="1" id="KW-0548">Nucleotidyltransferase</keyword>
<dbReference type="PANTHER" id="PTHR11669:SF8">
    <property type="entry name" value="DNA POLYMERASE III SUBUNIT DELTA"/>
    <property type="match status" value="1"/>
</dbReference>
<dbReference type="GO" id="GO:0003887">
    <property type="term" value="F:DNA-directed DNA polymerase activity"/>
    <property type="evidence" value="ECO:0007669"/>
    <property type="project" value="UniProtKB-EC"/>
</dbReference>
<dbReference type="Pfam" id="PF13177">
    <property type="entry name" value="DNA_pol3_delta2"/>
    <property type="match status" value="1"/>
</dbReference>
<organism evidence="1 2">
    <name type="scientific">Pseudogemmobacter faecipullorum</name>
    <dbReference type="NCBI Taxonomy" id="2755041"/>
    <lineage>
        <taxon>Bacteria</taxon>
        <taxon>Pseudomonadati</taxon>
        <taxon>Pseudomonadota</taxon>
        <taxon>Alphaproteobacteria</taxon>
        <taxon>Rhodobacterales</taxon>
        <taxon>Paracoccaceae</taxon>
        <taxon>Pseudogemmobacter</taxon>
    </lineage>
</organism>